<dbReference type="GO" id="GO:0003735">
    <property type="term" value="F:structural constituent of ribosome"/>
    <property type="evidence" value="ECO:0007669"/>
    <property type="project" value="InterPro"/>
</dbReference>
<dbReference type="GO" id="GO:0022627">
    <property type="term" value="C:cytosolic small ribosomal subunit"/>
    <property type="evidence" value="ECO:0007669"/>
    <property type="project" value="TreeGrafter"/>
</dbReference>
<evidence type="ECO:0000313" key="6">
    <source>
        <dbReference type="EMBL" id="EGW03155.1"/>
    </source>
</evidence>
<keyword evidence="1" id="KW-0699">rRNA-binding</keyword>
<dbReference type="InParanoid" id="G3HRV2"/>
<dbReference type="PANTHER" id="PTHR11581:SF0">
    <property type="entry name" value="SMALL RIBOSOMAL SUBUNIT PROTEIN ES4"/>
    <property type="match status" value="1"/>
</dbReference>
<evidence type="ECO:0000256" key="1">
    <source>
        <dbReference type="ARBA" id="ARBA00022730"/>
    </source>
</evidence>
<evidence type="ECO:0000256" key="2">
    <source>
        <dbReference type="ARBA" id="ARBA00022884"/>
    </source>
</evidence>
<name>G3HRV2_CRIGR</name>
<keyword evidence="4" id="KW-0687">Ribonucleoprotein</keyword>
<dbReference type="STRING" id="10029.G3HRV2"/>
<evidence type="ECO:0000256" key="4">
    <source>
        <dbReference type="ARBA" id="ARBA00023274"/>
    </source>
</evidence>
<evidence type="ECO:0000313" key="7">
    <source>
        <dbReference type="Proteomes" id="UP000001075"/>
    </source>
</evidence>
<dbReference type="InterPro" id="IPR036986">
    <property type="entry name" value="S4_RNA-bd_sf"/>
</dbReference>
<dbReference type="Pfam" id="PF00900">
    <property type="entry name" value="Ribosomal_S4e"/>
    <property type="match status" value="1"/>
</dbReference>
<reference evidence="7" key="1">
    <citation type="journal article" date="2011" name="Nat. Biotechnol.">
        <title>The genomic sequence of the Chinese hamster ovary (CHO)-K1 cell line.</title>
        <authorList>
            <person name="Xu X."/>
            <person name="Nagarajan H."/>
            <person name="Lewis N.E."/>
            <person name="Pan S."/>
            <person name="Cai Z."/>
            <person name="Liu X."/>
            <person name="Chen W."/>
            <person name="Xie M."/>
            <person name="Wang W."/>
            <person name="Hammond S."/>
            <person name="Andersen M.R."/>
            <person name="Neff N."/>
            <person name="Passarelli B."/>
            <person name="Koh W."/>
            <person name="Fan H.C."/>
            <person name="Wang J."/>
            <person name="Gui Y."/>
            <person name="Lee K.H."/>
            <person name="Betenbaugh M.J."/>
            <person name="Quake S.R."/>
            <person name="Famili I."/>
            <person name="Palsson B.O."/>
            <person name="Wang J."/>
        </authorList>
    </citation>
    <scope>NUCLEOTIDE SEQUENCE [LARGE SCALE GENOMIC DNA]</scope>
    <source>
        <strain evidence="7">CHO K1 cell line</strain>
    </source>
</reference>
<sequence>MKRKKENDTLHCALMLAAPPWLVRGPKKHTTGCRLQCLPLDVFLRNRLRCAVMEDKMKISKQCVIKVDGKVTTDVAYPAGFTNAITINKSSKNLCLVCDTKGHFIMHHITSKEAKNKLCRMRMVFVGTKGILNVMIHDKHTVHYPNPLIKVNGTVLDLLDTDNIIEVFKFNTDNQR</sequence>
<dbReference type="GO" id="GO:0019843">
    <property type="term" value="F:rRNA binding"/>
    <property type="evidence" value="ECO:0007669"/>
    <property type="project" value="UniProtKB-KW"/>
</dbReference>
<evidence type="ECO:0000256" key="3">
    <source>
        <dbReference type="ARBA" id="ARBA00022980"/>
    </source>
</evidence>
<dbReference type="GO" id="GO:0006412">
    <property type="term" value="P:translation"/>
    <property type="evidence" value="ECO:0007669"/>
    <property type="project" value="InterPro"/>
</dbReference>
<feature type="domain" description="Small ribosomal subunit protein eS4 central region" evidence="5">
    <location>
        <begin position="91"/>
        <end position="164"/>
    </location>
</feature>
<dbReference type="EMBL" id="JH000643">
    <property type="protein sequence ID" value="EGW03155.1"/>
    <property type="molecule type" value="Genomic_DNA"/>
</dbReference>
<dbReference type="PANTHER" id="PTHR11581">
    <property type="entry name" value="30S/40S RIBOSOMAL PROTEIN S4"/>
    <property type="match status" value="1"/>
</dbReference>
<dbReference type="AlphaFoldDB" id="G3HRV2"/>
<protein>
    <submittedName>
        <fullName evidence="6">40S ribosomal protein S4</fullName>
    </submittedName>
</protein>
<dbReference type="Gene3D" id="3.10.290.10">
    <property type="entry name" value="RNA-binding S4 domain"/>
    <property type="match status" value="1"/>
</dbReference>
<gene>
    <name evidence="6" type="ORF">I79_013576</name>
</gene>
<keyword evidence="2" id="KW-0694">RNA-binding</keyword>
<evidence type="ECO:0000259" key="5">
    <source>
        <dbReference type="Pfam" id="PF00900"/>
    </source>
</evidence>
<accession>G3HRV2</accession>
<keyword evidence="3 6" id="KW-0689">Ribosomal protein</keyword>
<dbReference type="Proteomes" id="UP000001075">
    <property type="component" value="Unassembled WGS sequence"/>
</dbReference>
<dbReference type="Gene3D" id="2.40.50.740">
    <property type="match status" value="1"/>
</dbReference>
<proteinExistence type="predicted"/>
<dbReference type="InterPro" id="IPR013845">
    <property type="entry name" value="Ribosomal_eS4_central_region"/>
</dbReference>
<dbReference type="InterPro" id="IPR038237">
    <property type="entry name" value="Ribosomal_eS4_central_sf"/>
</dbReference>
<dbReference type="InterPro" id="IPR000876">
    <property type="entry name" value="Ribosomal_eS4"/>
</dbReference>
<organism evidence="6 7">
    <name type="scientific">Cricetulus griseus</name>
    <name type="common">Chinese hamster</name>
    <name type="synonym">Cricetulus barabensis griseus</name>
    <dbReference type="NCBI Taxonomy" id="10029"/>
    <lineage>
        <taxon>Eukaryota</taxon>
        <taxon>Metazoa</taxon>
        <taxon>Chordata</taxon>
        <taxon>Craniata</taxon>
        <taxon>Vertebrata</taxon>
        <taxon>Euteleostomi</taxon>
        <taxon>Mammalia</taxon>
        <taxon>Eutheria</taxon>
        <taxon>Euarchontoglires</taxon>
        <taxon>Glires</taxon>
        <taxon>Rodentia</taxon>
        <taxon>Myomorpha</taxon>
        <taxon>Muroidea</taxon>
        <taxon>Cricetidae</taxon>
        <taxon>Cricetinae</taxon>
        <taxon>Cricetulus</taxon>
    </lineage>
</organism>